<sequence length="443" mass="46862">MRKISKLSLVAAVAVAGFSTANAQPLEEAIKNVETSGSVVYRYDNFNNDVQGGNSSENNQYKIGLNLSSKVNDYVKFNSRFLVSGADGGFVGLDAHNGDDANADVLLSHANFAFTGIKNTTITAGKQGLATPWTVAIDSDGNEQTGTGILALSTVGPVTAGAGYFNQTNLNKSGNITGSTLGKDFANTKVVSSVSALNGIIAGKAGSFDNTGTWQAGTTGIAGNNQSIGSRDVYVGALLADLSPVKLEAWYLDMADIFDTYTLVASADFALSSDSKIGVEARYVSLTLDDSIARAAGIDKDNEMYRLQVTGNVGIVNAKVGYTGTGKDGGLTALDQDAQNATLGWGLTSNGIADADHWQGVLGVNILDNLNLSANYGKLKGRSDVTINNSDRDYKAEELYGQLTYKMSKNLNTYLRYGTLEEKIAGQKDLDQDRGRLQVEYTF</sequence>
<dbReference type="EMBL" id="JAIW01000013">
    <property type="protein sequence ID" value="KLE11123.1"/>
    <property type="molecule type" value="Genomic_DNA"/>
</dbReference>
<dbReference type="AlphaFoldDB" id="A0A0G9L458"/>
<dbReference type="Pfam" id="PF05538">
    <property type="entry name" value="Campylo_MOMP"/>
    <property type="match status" value="1"/>
</dbReference>
<feature type="chain" id="PRO_5002578488" evidence="1">
    <location>
        <begin position="24"/>
        <end position="443"/>
    </location>
</feature>
<comment type="caution">
    <text evidence="2">The sequence shown here is derived from an EMBL/GenBank/DDBJ whole genome shotgun (WGS) entry which is preliminary data.</text>
</comment>
<dbReference type="SUPFAM" id="SSF56935">
    <property type="entry name" value="Porins"/>
    <property type="match status" value="1"/>
</dbReference>
<dbReference type="InterPro" id="IPR023614">
    <property type="entry name" value="Porin_dom_sf"/>
</dbReference>
<dbReference type="InterPro" id="IPR008439">
    <property type="entry name" value="Campylo_MOMP"/>
</dbReference>
<proteinExistence type="predicted"/>
<gene>
    <name evidence="2" type="ORF">AF80_02015</name>
</gene>
<dbReference type="Gene3D" id="2.40.160.10">
    <property type="entry name" value="Porin"/>
    <property type="match status" value="1"/>
</dbReference>
<evidence type="ECO:0000313" key="2">
    <source>
        <dbReference type="EMBL" id="KLE11123.1"/>
    </source>
</evidence>
<accession>A0A0G9L458</accession>
<feature type="signal peptide" evidence="1">
    <location>
        <begin position="1"/>
        <end position="23"/>
    </location>
</feature>
<dbReference type="PATRIC" id="fig|1447263.3.peg.387"/>
<evidence type="ECO:0000256" key="1">
    <source>
        <dbReference type="SAM" id="SignalP"/>
    </source>
</evidence>
<evidence type="ECO:0000313" key="3">
    <source>
        <dbReference type="Proteomes" id="UP000035154"/>
    </source>
</evidence>
<protein>
    <submittedName>
        <fullName evidence="2">Membrane protein</fullName>
    </submittedName>
</protein>
<dbReference type="Proteomes" id="UP000035154">
    <property type="component" value="Unassembled WGS sequence"/>
</dbReference>
<organism evidence="2 3">
    <name type="scientific">Aliarcobacter butzleri L355</name>
    <dbReference type="NCBI Taxonomy" id="1447263"/>
    <lineage>
        <taxon>Bacteria</taxon>
        <taxon>Pseudomonadati</taxon>
        <taxon>Campylobacterota</taxon>
        <taxon>Epsilonproteobacteria</taxon>
        <taxon>Campylobacterales</taxon>
        <taxon>Arcobacteraceae</taxon>
        <taxon>Aliarcobacter</taxon>
    </lineage>
</organism>
<dbReference type="RefSeq" id="WP_046997829.1">
    <property type="nucleotide sequence ID" value="NZ_JAIW01000013.1"/>
</dbReference>
<reference evidence="2 3" key="1">
    <citation type="submission" date="2014-01" db="EMBL/GenBank/DDBJ databases">
        <title>Development of a Comparative Genomic Fingerprinting Assay for High Resolution Genotyping of Arcobacter butzleri.</title>
        <authorList>
            <person name="Webb A.L."/>
            <person name="Inglis G.D."/>
            <person name="Kruczkiewicz P."/>
            <person name="Selinger L.B."/>
            <person name="Taboada E.N."/>
        </authorList>
    </citation>
    <scope>NUCLEOTIDE SEQUENCE [LARGE SCALE GENOMIC DNA]</scope>
    <source>
        <strain evidence="2 3">L355</strain>
    </source>
</reference>
<name>A0A0G9L458_9BACT</name>
<keyword evidence="1" id="KW-0732">Signal</keyword>